<dbReference type="Gene3D" id="3.40.50.1820">
    <property type="entry name" value="alpha/beta hydrolase"/>
    <property type="match status" value="1"/>
</dbReference>
<dbReference type="OrthoDB" id="199597at2759"/>
<sequence>MNGMKGTTIPFVLMLLLLANHGVSFVASWQFQPPSFSLLSANTGMGMHSEAGSAWHHFWETFPQWHLPTTKTAKGHPQSYHYHESVQDLANLEIPRRDGGTVLAYQTTCASSSGKNNKKLLILLHEFFGLSQSICDKADALANDLQCTVIAPDTFRGESSTFIPKCIWLALSTPQDRVNADLDDVLQWYTATTATTEESKDGSTLSLAVMGFCYGGGKAIRYTTHCQPSAATVVCYGSPLTDVDALKRLKKPVCGIFGQDDLQFPPPVIQAFERALQEAQLQDDSTITVYPNVGHAFWKDMQQIEQKQEPQISAYQQVVGFLKEHL</sequence>
<dbReference type="InterPro" id="IPR029058">
    <property type="entry name" value="AB_hydrolase_fold"/>
</dbReference>
<dbReference type="InterPro" id="IPR002925">
    <property type="entry name" value="Dienelactn_hydro"/>
</dbReference>
<reference evidence="3" key="1">
    <citation type="submission" date="2020-06" db="EMBL/GenBank/DDBJ databases">
        <authorList>
            <consortium name="Plant Systems Biology data submission"/>
        </authorList>
    </citation>
    <scope>NUCLEOTIDE SEQUENCE</scope>
    <source>
        <strain evidence="3">D6</strain>
    </source>
</reference>
<evidence type="ECO:0000259" key="2">
    <source>
        <dbReference type="Pfam" id="PF01738"/>
    </source>
</evidence>
<evidence type="ECO:0000313" key="3">
    <source>
        <dbReference type="EMBL" id="CAB9508220.1"/>
    </source>
</evidence>
<dbReference type="EMBL" id="CAICTM010000337">
    <property type="protein sequence ID" value="CAB9508220.1"/>
    <property type="molecule type" value="Genomic_DNA"/>
</dbReference>
<dbReference type="SUPFAM" id="SSF53474">
    <property type="entry name" value="alpha/beta-Hydrolases"/>
    <property type="match status" value="1"/>
</dbReference>
<feature type="signal peptide" evidence="1">
    <location>
        <begin position="1"/>
        <end position="28"/>
    </location>
</feature>
<organism evidence="3 4">
    <name type="scientific">Seminavis robusta</name>
    <dbReference type="NCBI Taxonomy" id="568900"/>
    <lineage>
        <taxon>Eukaryota</taxon>
        <taxon>Sar</taxon>
        <taxon>Stramenopiles</taxon>
        <taxon>Ochrophyta</taxon>
        <taxon>Bacillariophyta</taxon>
        <taxon>Bacillariophyceae</taxon>
        <taxon>Bacillariophycidae</taxon>
        <taxon>Naviculales</taxon>
        <taxon>Naviculaceae</taxon>
        <taxon>Seminavis</taxon>
    </lineage>
</organism>
<comment type="caution">
    <text evidence="3">The sequence shown here is derived from an EMBL/GenBank/DDBJ whole genome shotgun (WGS) entry which is preliminary data.</text>
</comment>
<keyword evidence="1" id="KW-0732">Signal</keyword>
<evidence type="ECO:0000256" key="1">
    <source>
        <dbReference type="SAM" id="SignalP"/>
    </source>
</evidence>
<dbReference type="PANTHER" id="PTHR46623:SF7">
    <property type="entry name" value="CARBOXYMETHYLENEBUTENOLIDASE"/>
    <property type="match status" value="1"/>
</dbReference>
<proteinExistence type="predicted"/>
<feature type="domain" description="Dienelactone hydrolase" evidence="2">
    <location>
        <begin position="114"/>
        <end position="325"/>
    </location>
</feature>
<gene>
    <name evidence="3" type="ORF">SEMRO_338_G120810.1</name>
</gene>
<accession>A0A9N8DX35</accession>
<dbReference type="Proteomes" id="UP001153069">
    <property type="component" value="Unassembled WGS sequence"/>
</dbReference>
<dbReference type="Pfam" id="PF01738">
    <property type="entry name" value="DLH"/>
    <property type="match status" value="1"/>
</dbReference>
<dbReference type="GO" id="GO:0016787">
    <property type="term" value="F:hydrolase activity"/>
    <property type="evidence" value="ECO:0007669"/>
    <property type="project" value="InterPro"/>
</dbReference>
<dbReference type="PANTHER" id="PTHR46623">
    <property type="entry name" value="CARBOXYMETHYLENEBUTENOLIDASE-RELATED"/>
    <property type="match status" value="1"/>
</dbReference>
<name>A0A9N8DX35_9STRA</name>
<dbReference type="InterPro" id="IPR051049">
    <property type="entry name" value="Dienelactone_hydrolase-like"/>
</dbReference>
<keyword evidence="4" id="KW-1185">Reference proteome</keyword>
<feature type="chain" id="PRO_5040255971" evidence="1">
    <location>
        <begin position="29"/>
        <end position="326"/>
    </location>
</feature>
<evidence type="ECO:0000313" key="4">
    <source>
        <dbReference type="Proteomes" id="UP001153069"/>
    </source>
</evidence>
<protein>
    <submittedName>
        <fullName evidence="3">Sirohydrochlorin</fullName>
    </submittedName>
</protein>
<dbReference type="AlphaFoldDB" id="A0A9N8DX35"/>